<evidence type="ECO:0000313" key="2">
    <source>
        <dbReference type="EMBL" id="MYM22292.1"/>
    </source>
</evidence>
<dbReference type="EMBL" id="WWCN01000003">
    <property type="protein sequence ID" value="MYM22292.1"/>
    <property type="molecule type" value="Genomic_DNA"/>
</dbReference>
<accession>A0A6L8K8R1</accession>
<sequence length="325" mass="35463">MRLLLALCLTIPLSAALAQEEPEAAPEQVLLVGQRPGPGLWKVSKGDHVLWVFGTYSPLPQKMEWRSQKVEAALAQSQEYLTPPAAHANVGFFRGLTMLPSLIGVKKNPDGASLKDVVPADAYARWLPLKAKYIGENDSIERERPIFAAQTLFSAGLKQAGLTRGQAVDTKIDAIIKQHNIKVTETGIKLDMGDASGMVKDFKKSSLADTACFTSTLARLESDIDAMRVRANAWAKGDLEAIQRLSYPDQETQCDDAMLSAEFVKNRPGFQNIKERVREAWVASAEQAINTNASSFAMLRLSNIVGADSYLAALKAKGYQVDSPD</sequence>
<proteinExistence type="predicted"/>
<dbReference type="CDD" id="cd14788">
    <property type="entry name" value="GumN"/>
    <property type="match status" value="1"/>
</dbReference>
<dbReference type="Proteomes" id="UP000479335">
    <property type="component" value="Unassembled WGS sequence"/>
</dbReference>
<organism evidence="2 3">
    <name type="scientific">Duganella flavida</name>
    <dbReference type="NCBI Taxonomy" id="2692175"/>
    <lineage>
        <taxon>Bacteria</taxon>
        <taxon>Pseudomonadati</taxon>
        <taxon>Pseudomonadota</taxon>
        <taxon>Betaproteobacteria</taxon>
        <taxon>Burkholderiales</taxon>
        <taxon>Oxalobacteraceae</taxon>
        <taxon>Telluria group</taxon>
        <taxon>Duganella</taxon>
    </lineage>
</organism>
<reference evidence="2 3" key="1">
    <citation type="submission" date="2019-12" db="EMBL/GenBank/DDBJ databases">
        <title>Novel species isolated from a subtropical stream in China.</title>
        <authorList>
            <person name="Lu H."/>
        </authorList>
    </citation>
    <scope>NUCLEOTIDE SEQUENCE [LARGE SCALE GENOMIC DNA]</scope>
    <source>
        <strain evidence="2 3">FT135W</strain>
    </source>
</reference>
<evidence type="ECO:0000313" key="3">
    <source>
        <dbReference type="Proteomes" id="UP000479335"/>
    </source>
</evidence>
<protein>
    <submittedName>
        <fullName evidence="2">TraB/GumN family protein</fullName>
    </submittedName>
</protein>
<keyword evidence="3" id="KW-1185">Reference proteome</keyword>
<comment type="caution">
    <text evidence="2">The sequence shown here is derived from an EMBL/GenBank/DDBJ whole genome shotgun (WGS) entry which is preliminary data.</text>
</comment>
<evidence type="ECO:0000256" key="1">
    <source>
        <dbReference type="SAM" id="SignalP"/>
    </source>
</evidence>
<gene>
    <name evidence="2" type="ORF">GTP46_06505</name>
</gene>
<feature type="signal peptide" evidence="1">
    <location>
        <begin position="1"/>
        <end position="18"/>
    </location>
</feature>
<dbReference type="AlphaFoldDB" id="A0A6L8K8R1"/>
<dbReference type="RefSeq" id="WP_161005792.1">
    <property type="nucleotide sequence ID" value="NZ_WWCN01000003.1"/>
</dbReference>
<dbReference type="Pfam" id="PF01963">
    <property type="entry name" value="TraB_PrgY_gumN"/>
    <property type="match status" value="1"/>
</dbReference>
<name>A0A6L8K8R1_9BURK</name>
<dbReference type="InterPro" id="IPR002816">
    <property type="entry name" value="TraB/PrgY/GumN_fam"/>
</dbReference>
<feature type="chain" id="PRO_5027085476" evidence="1">
    <location>
        <begin position="19"/>
        <end position="325"/>
    </location>
</feature>
<keyword evidence="1" id="KW-0732">Signal</keyword>